<feature type="domain" description="FAD-dependent oxidoreductase 2 FAD-binding" evidence="3">
    <location>
        <begin position="4"/>
        <end position="532"/>
    </location>
</feature>
<dbReference type="NCBIfam" id="NF009472">
    <property type="entry name" value="PRK12834.1"/>
    <property type="match status" value="1"/>
</dbReference>
<accession>A0A852T8V9</accession>
<reference evidence="5" key="2">
    <citation type="submission" date="2020-08" db="EMBL/GenBank/DDBJ databases">
        <title>The Agave Microbiome: Exploring the role of microbial communities in plant adaptations to desert environments.</title>
        <authorList>
            <person name="Partida-Martinez L.P."/>
        </authorList>
    </citation>
    <scope>NUCLEOTIDE SEQUENCE [LARGE SCALE GENOMIC DNA]</scope>
    <source>
        <strain evidence="5">AT2.8</strain>
    </source>
</reference>
<organism evidence="4 5">
    <name type="scientific">Neobacillus niacini</name>
    <dbReference type="NCBI Taxonomy" id="86668"/>
    <lineage>
        <taxon>Bacteria</taxon>
        <taxon>Bacillati</taxon>
        <taxon>Bacillota</taxon>
        <taxon>Bacilli</taxon>
        <taxon>Bacillales</taxon>
        <taxon>Bacillaceae</taxon>
        <taxon>Neobacillus</taxon>
    </lineage>
</organism>
<dbReference type="InterPro" id="IPR014614">
    <property type="entry name" value="KsdD_DH"/>
</dbReference>
<dbReference type="EMBL" id="JACCBX010000002">
    <property type="protein sequence ID" value="NYE03938.1"/>
    <property type="molecule type" value="Genomic_DNA"/>
</dbReference>
<evidence type="ECO:0000256" key="2">
    <source>
        <dbReference type="ARBA" id="ARBA00023002"/>
    </source>
</evidence>
<dbReference type="PIRSF" id="PIRSF036654">
    <property type="entry name" value="UCP036654"/>
    <property type="match status" value="1"/>
</dbReference>
<keyword evidence="2" id="KW-0560">Oxidoreductase</keyword>
<evidence type="ECO:0000256" key="1">
    <source>
        <dbReference type="ARBA" id="ARBA00022630"/>
    </source>
</evidence>
<evidence type="ECO:0000313" key="4">
    <source>
        <dbReference type="EMBL" id="NYE03938.1"/>
    </source>
</evidence>
<protein>
    <recommendedName>
        <fullName evidence="3">FAD-dependent oxidoreductase 2 FAD-binding domain-containing protein</fullName>
    </recommendedName>
</protein>
<keyword evidence="1" id="KW-0285">Flavoprotein</keyword>
<proteinExistence type="predicted"/>
<dbReference type="SUPFAM" id="SSF51905">
    <property type="entry name" value="FAD/NAD(P)-binding domain"/>
    <property type="match status" value="1"/>
</dbReference>
<evidence type="ECO:0000313" key="5">
    <source>
        <dbReference type="Proteomes" id="UP000548423"/>
    </source>
</evidence>
<dbReference type="Proteomes" id="UP000548423">
    <property type="component" value="Unassembled WGS sequence"/>
</dbReference>
<dbReference type="AlphaFoldDB" id="A0A852T8V9"/>
<dbReference type="GO" id="GO:0033765">
    <property type="term" value="F:steroid dehydrogenase activity, acting on the CH-CH group of donors"/>
    <property type="evidence" value="ECO:0007669"/>
    <property type="project" value="UniProtKB-ARBA"/>
</dbReference>
<dbReference type="Pfam" id="PF00890">
    <property type="entry name" value="FAD_binding_2"/>
    <property type="match status" value="1"/>
</dbReference>
<dbReference type="PANTHER" id="PTHR43260:SF1">
    <property type="entry name" value="KSDD-LIKE STEROID DEHYDROGENASE RV0785"/>
    <property type="match status" value="1"/>
</dbReference>
<dbReference type="InterPro" id="IPR036188">
    <property type="entry name" value="FAD/NAD-bd_sf"/>
</dbReference>
<comment type="caution">
    <text evidence="4">The sequence shown here is derived from an EMBL/GenBank/DDBJ whole genome shotgun (WGS) entry which is preliminary data.</text>
</comment>
<gene>
    <name evidence="4" type="ORF">F4694_000682</name>
</gene>
<name>A0A852T8V9_9BACI</name>
<sequence>MKFDVIVVGAGLAGLVATAELADAGKKVLLLDQEPEASMGGQAWWSFGGLFLVDSPEQRRLGIKDSRELAWQDWIGSTGFDREEDEDYWGKKWAQAYVDFAAGEKREWLYKMGVRFFPVVGWAERGGYLADGHGNSVPRFHIVWGTGPGIVEPFEKKVRNAMSTGLVDYRPRHRVNELLTENGAVVGVNGSILVPSPAARGQASSREVISDFEFHAQAVIVTSGGIGGNPDLIRKNWPARLGKAPKNMISGVPDHVDGRMLEITENAGGRIVNRDRMWHYTEGIKNWNPIWSNHGIRILPGPSSIWLDAKGNRFQAPNFPGFDTLGTLEAIQKTGYEYSWFILTQKIIEKEFALSGSEQNPDLTGKSIKKVLSRVLPGPTAPVKAFMDKGEDFVIADNLTELVEGMNRLTGDNLLTLNEIERQIATRDREMDNKFTKDLQVTAIHGARNYVGDKLIRVASPHKLLDPKNGPLIAVRLHIVSRKTLGGLQTDLSGRVLNSAGEPVPGLYAAGEVCGFGGGGVHGYRALEGTFLGGCLFTGRQAGRAIAKEL</sequence>
<dbReference type="InterPro" id="IPR027477">
    <property type="entry name" value="Succ_DH/fumarate_Rdtase_cat_sf"/>
</dbReference>
<dbReference type="PANTHER" id="PTHR43260">
    <property type="entry name" value="3-KETOSTEROID-DELTA-1-DEHYDROGENASE"/>
    <property type="match status" value="1"/>
</dbReference>
<dbReference type="InterPro" id="IPR003953">
    <property type="entry name" value="FAD-dep_OxRdtase_2_FAD-bd"/>
</dbReference>
<dbReference type="Gene3D" id="3.50.50.60">
    <property type="entry name" value="FAD/NAD(P)-binding domain"/>
    <property type="match status" value="1"/>
</dbReference>
<dbReference type="Gene3D" id="3.90.700.10">
    <property type="entry name" value="Succinate dehydrogenase/fumarate reductase flavoprotein, catalytic domain"/>
    <property type="match status" value="1"/>
</dbReference>
<reference evidence="5" key="1">
    <citation type="submission" date="2020-07" db="EMBL/GenBank/DDBJ databases">
        <authorList>
            <person name="Partida-Martinez L."/>
            <person name="Huntemann M."/>
            <person name="Clum A."/>
            <person name="Wang J."/>
            <person name="Palaniappan K."/>
            <person name="Ritter S."/>
            <person name="Chen I.-M."/>
            <person name="Stamatis D."/>
            <person name="Reddy T."/>
            <person name="O'Malley R."/>
            <person name="Daum C."/>
            <person name="Shapiro N."/>
            <person name="Ivanova N."/>
            <person name="Kyrpides N."/>
            <person name="Woyke T."/>
        </authorList>
    </citation>
    <scope>NUCLEOTIDE SEQUENCE [LARGE SCALE GENOMIC DNA]</scope>
    <source>
        <strain evidence="5">AT2.8</strain>
    </source>
</reference>
<evidence type="ECO:0000259" key="3">
    <source>
        <dbReference type="Pfam" id="PF00890"/>
    </source>
</evidence>